<reference evidence="1 2" key="1">
    <citation type="submission" date="2020-04" db="EMBL/GenBank/DDBJ databases">
        <title>Flammeovirga sp. SR4, a novel species isolated from seawater.</title>
        <authorList>
            <person name="Wang X."/>
        </authorList>
    </citation>
    <scope>NUCLEOTIDE SEQUENCE [LARGE SCALE GENOMIC DNA]</scope>
    <source>
        <strain evidence="1 2">ATCC 23126</strain>
    </source>
</reference>
<dbReference type="Proteomes" id="UP000576082">
    <property type="component" value="Unassembled WGS sequence"/>
</dbReference>
<accession>A0A7X9S214</accession>
<dbReference type="PROSITE" id="PS51257">
    <property type="entry name" value="PROKAR_LIPOPROTEIN"/>
    <property type="match status" value="1"/>
</dbReference>
<protein>
    <recommendedName>
        <fullName evidence="3">Lipoprotein</fullName>
    </recommendedName>
</protein>
<name>A0A7X9S214_9BACT</name>
<evidence type="ECO:0000313" key="1">
    <source>
        <dbReference type="EMBL" id="NME72945.1"/>
    </source>
</evidence>
<dbReference type="EMBL" id="JABANE010000254">
    <property type="protein sequence ID" value="NME72945.1"/>
    <property type="molecule type" value="Genomic_DNA"/>
</dbReference>
<dbReference type="AlphaFoldDB" id="A0A7X9S214"/>
<comment type="caution">
    <text evidence="1">The sequence shown here is derived from an EMBL/GenBank/DDBJ whole genome shotgun (WGS) entry which is preliminary data.</text>
</comment>
<organism evidence="1 2">
    <name type="scientific">Flammeovirga aprica JL-4</name>
    <dbReference type="NCBI Taxonomy" id="694437"/>
    <lineage>
        <taxon>Bacteria</taxon>
        <taxon>Pseudomonadati</taxon>
        <taxon>Bacteroidota</taxon>
        <taxon>Cytophagia</taxon>
        <taxon>Cytophagales</taxon>
        <taxon>Flammeovirgaceae</taxon>
        <taxon>Flammeovirga</taxon>
    </lineage>
</organism>
<gene>
    <name evidence="1" type="ORF">HHU12_33615</name>
</gene>
<keyword evidence="2" id="KW-1185">Reference proteome</keyword>
<dbReference type="RefSeq" id="WP_169661098.1">
    <property type="nucleotide sequence ID" value="NZ_JABANE010000254.1"/>
</dbReference>
<evidence type="ECO:0000313" key="2">
    <source>
        <dbReference type="Proteomes" id="UP000576082"/>
    </source>
</evidence>
<sequence length="554" mass="64754">MKLNYRTSYIFLLPLICLFFSCDNTPPENKTQAEIIEKVIEEDVVTKEEIKDEVTPSAPKVEPIKEEKRETIYLNVYDDDTKLYDSLIYRNEGFELKQYPIDTVLLKSNTSEITYQMDSSTFEDSEQSIVLKLKDGSSHTIRKEYKKEKIYLGIHPNLNCHVVKDTDDWYFLINRETASELKIEDINDNLFLNPDSSTALTILHNNGLTENGDYYRLYDVDSSFNFEPLLQMNFDTFKGPSNAVWTNDSTFQIAYNKDSKTGFALTRYEYDNDFDEIVLKGISALKKGLDPKKESIYCSPQPTYGEDHEPKIHDDLLSGFTQEFDKWERWNLTEKGNILSFRSNENGLIMAVQRKVEEENSYMLDFINYEGEVLFQYPNEFSWTEVFHDADNFYIKEAKDQFVKIDQNFEKEIIQDLPYDSQKTIIPIEVVYDQIHLYSPDGALKVEYPSLNGQELIVENIHNESTYKILSNEKARIWNLGYLCWDDKGEKLYLDNTGESAMACIWEIDLKAKTIAKIIPEHEAEHPTFFRYKGVPHLIYFEEDNIKLATPKLQ</sequence>
<dbReference type="SUPFAM" id="SSF82171">
    <property type="entry name" value="DPP6 N-terminal domain-like"/>
    <property type="match status" value="1"/>
</dbReference>
<proteinExistence type="predicted"/>
<evidence type="ECO:0008006" key="3">
    <source>
        <dbReference type="Google" id="ProtNLM"/>
    </source>
</evidence>